<dbReference type="PANTHER" id="PTHR36452">
    <property type="entry name" value="CHROMOSOME 12, WHOLE GENOME SHOTGUN SEQUENCE"/>
    <property type="match status" value="1"/>
</dbReference>
<proteinExistence type="predicted"/>
<evidence type="ECO:0000313" key="1">
    <source>
        <dbReference type="EMBL" id="CAA9351406.1"/>
    </source>
</evidence>
<dbReference type="AlphaFoldDB" id="A0A6J4M6B0"/>
<dbReference type="InterPro" id="IPR015996">
    <property type="entry name" value="UCP028451"/>
</dbReference>
<gene>
    <name evidence="1" type="ORF">AVDCRST_MAG36-2012</name>
</gene>
<dbReference type="PANTHER" id="PTHR36452:SF1">
    <property type="entry name" value="DUF2461 DOMAIN-CONTAINING PROTEIN"/>
    <property type="match status" value="1"/>
</dbReference>
<name>A0A6J4M6B0_9ACTN</name>
<dbReference type="InterPro" id="IPR012808">
    <property type="entry name" value="CHP02453"/>
</dbReference>
<sequence length="208" mass="23497">MAFEGFPVEALDFYDDLEADNTKSFWAAHKHVWERSVRDPLVALTEALGPEFGPAKVFRPYRDVRFSKDKTPYKDHQGAFVGAAPATGWYLELGSPGVRVGAGFYDASSERLARIRAAVADDRRGPDLERLLAALERQGWERRGETLRTTPRGWPADHPRIGLLRHKSLAMSRSYGFEDVIHTSALLHRVRADWRAARPLVEWLADTA</sequence>
<protein>
    <recommendedName>
        <fullName evidence="2">TIGR02453 family protein</fullName>
    </recommendedName>
</protein>
<evidence type="ECO:0008006" key="2">
    <source>
        <dbReference type="Google" id="ProtNLM"/>
    </source>
</evidence>
<dbReference type="PIRSF" id="PIRSF028451">
    <property type="entry name" value="UCP028451"/>
    <property type="match status" value="1"/>
</dbReference>
<organism evidence="1">
    <name type="scientific">uncultured Nocardioidaceae bacterium</name>
    <dbReference type="NCBI Taxonomy" id="253824"/>
    <lineage>
        <taxon>Bacteria</taxon>
        <taxon>Bacillati</taxon>
        <taxon>Actinomycetota</taxon>
        <taxon>Actinomycetes</taxon>
        <taxon>Propionibacteriales</taxon>
        <taxon>Nocardioidaceae</taxon>
        <taxon>environmental samples</taxon>
    </lineage>
</organism>
<dbReference type="Pfam" id="PF09365">
    <property type="entry name" value="DUF2461"/>
    <property type="match status" value="1"/>
</dbReference>
<dbReference type="NCBIfam" id="TIGR02453">
    <property type="entry name" value="TIGR02453 family protein"/>
    <property type="match status" value="1"/>
</dbReference>
<accession>A0A6J4M6B0</accession>
<dbReference type="EMBL" id="CADCUH010000133">
    <property type="protein sequence ID" value="CAA9351406.1"/>
    <property type="molecule type" value="Genomic_DNA"/>
</dbReference>
<reference evidence="1" key="1">
    <citation type="submission" date="2020-02" db="EMBL/GenBank/DDBJ databases">
        <authorList>
            <person name="Meier V. D."/>
        </authorList>
    </citation>
    <scope>NUCLEOTIDE SEQUENCE</scope>
    <source>
        <strain evidence="1">AVDCRST_MAG36</strain>
    </source>
</reference>